<sequence>MNVHYNASSDTISFDDAGTVNKQMPRIQLLLILLIAAFNLLFSNQTGSIHRMIWIFLAGLCGIFLFWSFIVHKNHHLSFYAKDIQKVFATKFIGFRTIKVLTKDGQKNQCLPSGPDHRRTN</sequence>
<evidence type="ECO:0000313" key="3">
    <source>
        <dbReference type="Proteomes" id="UP000010796"/>
    </source>
</evidence>
<evidence type="ECO:0000256" key="1">
    <source>
        <dbReference type="SAM" id="Phobius"/>
    </source>
</evidence>
<dbReference type="AlphaFoldDB" id="L0FX68"/>
<name>L0FX68_ECHVK</name>
<reference evidence="3" key="1">
    <citation type="submission" date="2012-02" db="EMBL/GenBank/DDBJ databases">
        <title>The complete genome of Echinicola vietnamensis DSM 17526.</title>
        <authorList>
            <person name="Lucas S."/>
            <person name="Copeland A."/>
            <person name="Lapidus A."/>
            <person name="Glavina del Rio T."/>
            <person name="Dalin E."/>
            <person name="Tice H."/>
            <person name="Bruce D."/>
            <person name="Goodwin L."/>
            <person name="Pitluck S."/>
            <person name="Peters L."/>
            <person name="Ovchinnikova G."/>
            <person name="Teshima H."/>
            <person name="Kyrpides N."/>
            <person name="Mavromatis K."/>
            <person name="Ivanova N."/>
            <person name="Brettin T."/>
            <person name="Detter J.C."/>
            <person name="Han C."/>
            <person name="Larimer F."/>
            <person name="Land M."/>
            <person name="Hauser L."/>
            <person name="Markowitz V."/>
            <person name="Cheng J.-F."/>
            <person name="Hugenholtz P."/>
            <person name="Woyke T."/>
            <person name="Wu D."/>
            <person name="Brambilla E."/>
            <person name="Klenk H.-P."/>
            <person name="Eisen J.A."/>
        </authorList>
    </citation>
    <scope>NUCLEOTIDE SEQUENCE [LARGE SCALE GENOMIC DNA]</scope>
    <source>
        <strain evidence="3">DSM 17526 / LMG 23754 / KMM 6221</strain>
    </source>
</reference>
<proteinExistence type="predicted"/>
<feature type="transmembrane region" description="Helical" evidence="1">
    <location>
        <begin position="29"/>
        <end position="46"/>
    </location>
</feature>
<evidence type="ECO:0000313" key="2">
    <source>
        <dbReference type="EMBL" id="AGA77356.1"/>
    </source>
</evidence>
<dbReference type="HOGENOM" id="CLU_2034373_0_0_10"/>
<keyword evidence="3" id="KW-1185">Reference proteome</keyword>
<organism evidence="2 3">
    <name type="scientific">Echinicola vietnamensis (strain DSM 17526 / LMG 23754 / KMM 6221)</name>
    <dbReference type="NCBI Taxonomy" id="926556"/>
    <lineage>
        <taxon>Bacteria</taxon>
        <taxon>Pseudomonadati</taxon>
        <taxon>Bacteroidota</taxon>
        <taxon>Cytophagia</taxon>
        <taxon>Cytophagales</taxon>
        <taxon>Cyclobacteriaceae</taxon>
        <taxon>Echinicola</taxon>
    </lineage>
</organism>
<dbReference type="KEGG" id="evi:Echvi_1085"/>
<dbReference type="EMBL" id="CP003346">
    <property type="protein sequence ID" value="AGA77356.1"/>
    <property type="molecule type" value="Genomic_DNA"/>
</dbReference>
<feature type="transmembrane region" description="Helical" evidence="1">
    <location>
        <begin position="52"/>
        <end position="72"/>
    </location>
</feature>
<keyword evidence="1" id="KW-0472">Membrane</keyword>
<keyword evidence="1" id="KW-1133">Transmembrane helix</keyword>
<dbReference type="Proteomes" id="UP000010796">
    <property type="component" value="Chromosome"/>
</dbReference>
<gene>
    <name evidence="2" type="ordered locus">Echvi_1085</name>
</gene>
<dbReference type="STRING" id="926556.Echvi_1085"/>
<protein>
    <submittedName>
        <fullName evidence="2">Uncharacterized protein</fullName>
    </submittedName>
</protein>
<keyword evidence="1" id="KW-0812">Transmembrane</keyword>
<accession>L0FX68</accession>